<dbReference type="OrthoDB" id="8121437at2759"/>
<proteinExistence type="predicted"/>
<dbReference type="GeneID" id="20340675"/>
<reference evidence="6" key="5">
    <citation type="submission" date="2018-04" db="UniProtKB">
        <authorList>
            <consortium name="EnsemblFungi"/>
        </authorList>
    </citation>
    <scope>IDENTIFICATION</scope>
    <source>
        <strain evidence="6">R3-111a-1</strain>
    </source>
</reference>
<dbReference type="Pfam" id="PF13695">
    <property type="entry name" value="Zn_ribbon_3CxxC"/>
    <property type="match status" value="1"/>
</dbReference>
<gene>
    <name evidence="6" type="primary">20340675</name>
    <name evidence="5" type="ORF">GGTG_00217</name>
</gene>
<evidence type="ECO:0000313" key="6">
    <source>
        <dbReference type="EnsemblFungi" id="EJT80214"/>
    </source>
</evidence>
<dbReference type="eggNOG" id="ENOG502SPG4">
    <property type="taxonomic scope" value="Eukaryota"/>
</dbReference>
<evidence type="ECO:0000313" key="7">
    <source>
        <dbReference type="Proteomes" id="UP000006039"/>
    </source>
</evidence>
<evidence type="ECO:0000256" key="2">
    <source>
        <dbReference type="ARBA" id="ARBA00022771"/>
    </source>
</evidence>
<dbReference type="STRING" id="644352.J3NG24"/>
<sequence>MARGKKPKNRKEVALQDVGKEVALQDVVVIYPSLHEDVVAALSGEPIYPTPWFNAPGAEEANKKYDTNVMGGFSCCNEKCSKKGWGSKRVGIHIQGFSNNGYNALVFRQRCKACNQLGILEVDEASYIERVAYRLKKWAGVATTRPAYDPKGGLPHLRHLCEGCKRGYCTAGSQDY</sequence>
<evidence type="ECO:0000256" key="3">
    <source>
        <dbReference type="ARBA" id="ARBA00022833"/>
    </source>
</evidence>
<reference evidence="6" key="4">
    <citation type="journal article" date="2015" name="G3 (Bethesda)">
        <title>Genome sequences of three phytopathogenic species of the Magnaporthaceae family of fungi.</title>
        <authorList>
            <person name="Okagaki L.H."/>
            <person name="Nunes C.C."/>
            <person name="Sailsbery J."/>
            <person name="Clay B."/>
            <person name="Brown D."/>
            <person name="John T."/>
            <person name="Oh Y."/>
            <person name="Young N."/>
            <person name="Fitzgerald M."/>
            <person name="Haas B.J."/>
            <person name="Zeng Q."/>
            <person name="Young S."/>
            <person name="Adiconis X."/>
            <person name="Fan L."/>
            <person name="Levin J.Z."/>
            <person name="Mitchell T.K."/>
            <person name="Okubara P.A."/>
            <person name="Farman M.L."/>
            <person name="Kohn L.M."/>
            <person name="Birren B."/>
            <person name="Ma L.-J."/>
            <person name="Dean R.A."/>
        </authorList>
    </citation>
    <scope>NUCLEOTIDE SEQUENCE</scope>
    <source>
        <strain evidence="6">R3-111a-1</strain>
    </source>
</reference>
<dbReference type="EMBL" id="GL385395">
    <property type="protein sequence ID" value="EJT80214.1"/>
    <property type="molecule type" value="Genomic_DNA"/>
</dbReference>
<dbReference type="Proteomes" id="UP000006039">
    <property type="component" value="Unassembled WGS sequence"/>
</dbReference>
<reference evidence="5" key="3">
    <citation type="submission" date="2010-09" db="EMBL/GenBank/DDBJ databases">
        <title>Annotation of Gaeumannomyces graminis var. tritici R3-111a-1.</title>
        <authorList>
            <consortium name="The Broad Institute Genome Sequencing Platform"/>
            <person name="Ma L.-J."/>
            <person name="Dead R."/>
            <person name="Young S.K."/>
            <person name="Zeng Q."/>
            <person name="Gargeya S."/>
            <person name="Fitzgerald M."/>
            <person name="Haas B."/>
            <person name="Abouelleil A."/>
            <person name="Alvarado L."/>
            <person name="Arachchi H.M."/>
            <person name="Berlin A."/>
            <person name="Brown A."/>
            <person name="Chapman S.B."/>
            <person name="Chen Z."/>
            <person name="Dunbar C."/>
            <person name="Freedman E."/>
            <person name="Gearin G."/>
            <person name="Gellesch M."/>
            <person name="Goldberg J."/>
            <person name="Griggs A."/>
            <person name="Gujja S."/>
            <person name="Heiman D."/>
            <person name="Howarth C."/>
            <person name="Larson L."/>
            <person name="Lui A."/>
            <person name="MacDonald P.J.P."/>
            <person name="Mehta T."/>
            <person name="Montmayeur A."/>
            <person name="Murphy C."/>
            <person name="Neiman D."/>
            <person name="Pearson M."/>
            <person name="Priest M."/>
            <person name="Roberts A."/>
            <person name="Saif S."/>
            <person name="Shea T."/>
            <person name="Shenoy N."/>
            <person name="Sisk P."/>
            <person name="Stolte C."/>
            <person name="Sykes S."/>
            <person name="Yandava C."/>
            <person name="Wortman J."/>
            <person name="Nusbaum C."/>
            <person name="Birren B."/>
        </authorList>
    </citation>
    <scope>NUCLEOTIDE SEQUENCE</scope>
    <source>
        <strain evidence="5">R3-111a-1</strain>
    </source>
</reference>
<organism evidence="5">
    <name type="scientific">Gaeumannomyces tritici (strain R3-111a-1)</name>
    <name type="common">Wheat and barley take-all root rot fungus</name>
    <name type="synonym">Gaeumannomyces graminis var. tritici</name>
    <dbReference type="NCBI Taxonomy" id="644352"/>
    <lineage>
        <taxon>Eukaryota</taxon>
        <taxon>Fungi</taxon>
        <taxon>Dikarya</taxon>
        <taxon>Ascomycota</taxon>
        <taxon>Pezizomycotina</taxon>
        <taxon>Sordariomycetes</taxon>
        <taxon>Sordariomycetidae</taxon>
        <taxon>Magnaporthales</taxon>
        <taxon>Magnaporthaceae</taxon>
        <taxon>Gaeumannomyces</taxon>
    </lineage>
</organism>
<reference evidence="5" key="2">
    <citation type="submission" date="2010-07" db="EMBL/GenBank/DDBJ databases">
        <authorList>
            <consortium name="The Broad Institute Genome Sequencing Platform"/>
            <consortium name="Broad Institute Genome Sequencing Center for Infectious Disease"/>
            <person name="Ma L.-J."/>
            <person name="Dead R."/>
            <person name="Young S."/>
            <person name="Zeng Q."/>
            <person name="Koehrsen M."/>
            <person name="Alvarado L."/>
            <person name="Berlin A."/>
            <person name="Chapman S.B."/>
            <person name="Chen Z."/>
            <person name="Freedman E."/>
            <person name="Gellesch M."/>
            <person name="Goldberg J."/>
            <person name="Griggs A."/>
            <person name="Gujja S."/>
            <person name="Heilman E.R."/>
            <person name="Heiman D."/>
            <person name="Hepburn T."/>
            <person name="Howarth C."/>
            <person name="Jen D."/>
            <person name="Larson L."/>
            <person name="Mehta T."/>
            <person name="Neiman D."/>
            <person name="Pearson M."/>
            <person name="Roberts A."/>
            <person name="Saif S."/>
            <person name="Shea T."/>
            <person name="Shenoy N."/>
            <person name="Sisk P."/>
            <person name="Stolte C."/>
            <person name="Sykes S."/>
            <person name="Walk T."/>
            <person name="White J."/>
            <person name="Yandava C."/>
            <person name="Haas B."/>
            <person name="Nusbaum C."/>
            <person name="Birren B."/>
        </authorList>
    </citation>
    <scope>NUCLEOTIDE SEQUENCE</scope>
    <source>
        <strain evidence="5">R3-111a-1</strain>
    </source>
</reference>
<reference evidence="7" key="1">
    <citation type="submission" date="2010-07" db="EMBL/GenBank/DDBJ databases">
        <title>The genome sequence of Gaeumannomyces graminis var. tritici strain R3-111a-1.</title>
        <authorList>
            <consortium name="The Broad Institute Genome Sequencing Platform"/>
            <person name="Ma L.-J."/>
            <person name="Dead R."/>
            <person name="Young S."/>
            <person name="Zeng Q."/>
            <person name="Koehrsen M."/>
            <person name="Alvarado L."/>
            <person name="Berlin A."/>
            <person name="Chapman S.B."/>
            <person name="Chen Z."/>
            <person name="Freedman E."/>
            <person name="Gellesch M."/>
            <person name="Goldberg J."/>
            <person name="Griggs A."/>
            <person name="Gujja S."/>
            <person name="Heilman E.R."/>
            <person name="Heiman D."/>
            <person name="Hepburn T."/>
            <person name="Howarth C."/>
            <person name="Jen D."/>
            <person name="Larson L."/>
            <person name="Mehta T."/>
            <person name="Neiman D."/>
            <person name="Pearson M."/>
            <person name="Roberts A."/>
            <person name="Saif S."/>
            <person name="Shea T."/>
            <person name="Shenoy N."/>
            <person name="Sisk P."/>
            <person name="Stolte C."/>
            <person name="Sykes S."/>
            <person name="Walk T."/>
            <person name="White J."/>
            <person name="Yandava C."/>
            <person name="Haas B."/>
            <person name="Nusbaum C."/>
            <person name="Birren B."/>
        </authorList>
    </citation>
    <scope>NUCLEOTIDE SEQUENCE [LARGE SCALE GENOMIC DNA]</scope>
    <source>
        <strain evidence="7">R3-111a-1</strain>
    </source>
</reference>
<evidence type="ECO:0000313" key="5">
    <source>
        <dbReference type="EMBL" id="EJT80214.1"/>
    </source>
</evidence>
<dbReference type="SMART" id="SM01328">
    <property type="entry name" value="zf-3CxxC"/>
    <property type="match status" value="1"/>
</dbReference>
<feature type="domain" description="3CxxC-type" evidence="4">
    <location>
        <begin position="68"/>
        <end position="167"/>
    </location>
</feature>
<evidence type="ECO:0000259" key="4">
    <source>
        <dbReference type="SMART" id="SM01328"/>
    </source>
</evidence>
<dbReference type="RefSeq" id="XP_009216223.1">
    <property type="nucleotide sequence ID" value="XM_009217959.1"/>
</dbReference>
<name>J3NG24_GAET3</name>
<evidence type="ECO:0000256" key="1">
    <source>
        <dbReference type="ARBA" id="ARBA00022723"/>
    </source>
</evidence>
<protein>
    <recommendedName>
        <fullName evidence="4">3CxxC-type domain-containing protein</fullName>
    </recommendedName>
</protein>
<dbReference type="VEuPathDB" id="FungiDB:GGTG_00217"/>
<keyword evidence="1" id="KW-0479">Metal-binding</keyword>
<dbReference type="EnsemblFungi" id="EJT80214">
    <property type="protein sequence ID" value="EJT80214"/>
    <property type="gene ID" value="GGTG_00217"/>
</dbReference>
<keyword evidence="3" id="KW-0862">Zinc</keyword>
<dbReference type="GO" id="GO:0008270">
    <property type="term" value="F:zinc ion binding"/>
    <property type="evidence" value="ECO:0007669"/>
    <property type="project" value="UniProtKB-KW"/>
</dbReference>
<accession>J3NG24</accession>
<dbReference type="AlphaFoldDB" id="J3NG24"/>
<keyword evidence="7" id="KW-1185">Reference proteome</keyword>
<keyword evidence="2" id="KW-0863">Zinc-finger</keyword>
<dbReference type="HOGENOM" id="CLU_089692_1_0_1"/>
<dbReference type="InterPro" id="IPR027377">
    <property type="entry name" value="ZAR1/RTP1-5-like_Znf-3CxxC"/>
</dbReference>